<organism evidence="2 3">
    <name type="scientific">Lysobacter arenosi</name>
    <dbReference type="NCBI Taxonomy" id="2795387"/>
    <lineage>
        <taxon>Bacteria</taxon>
        <taxon>Pseudomonadati</taxon>
        <taxon>Pseudomonadota</taxon>
        <taxon>Gammaproteobacteria</taxon>
        <taxon>Lysobacterales</taxon>
        <taxon>Lysobacteraceae</taxon>
        <taxon>Lysobacter</taxon>
    </lineage>
</organism>
<evidence type="ECO:0000313" key="3">
    <source>
        <dbReference type="Proteomes" id="UP000663400"/>
    </source>
</evidence>
<feature type="compositionally biased region" description="Basic and acidic residues" evidence="1">
    <location>
        <begin position="93"/>
        <end position="113"/>
    </location>
</feature>
<sequence>MWLEKFGDSSSDFVLAVWLTEAAARRNAAIRAAYMWELDTSLRKYGIANSLPQLEVHLRSMFDLKGTDAVEAMHGKRSGTASHPAEAQATLAPHERARLSRNDAKEDAQRQIQEDAEGSDNDAPPAP</sequence>
<proteinExistence type="predicted"/>
<evidence type="ECO:0000313" key="2">
    <source>
        <dbReference type="EMBL" id="QSX74500.1"/>
    </source>
</evidence>
<accession>A0ABX7R9U9</accession>
<dbReference type="InterPro" id="IPR011066">
    <property type="entry name" value="MscS_channel_C_sf"/>
</dbReference>
<keyword evidence="3" id="KW-1185">Reference proteome</keyword>
<dbReference type="Proteomes" id="UP000663400">
    <property type="component" value="Chromosome"/>
</dbReference>
<evidence type="ECO:0000256" key="1">
    <source>
        <dbReference type="SAM" id="MobiDB-lite"/>
    </source>
</evidence>
<dbReference type="EMBL" id="CP071517">
    <property type="protein sequence ID" value="QSX74500.1"/>
    <property type="molecule type" value="Genomic_DNA"/>
</dbReference>
<gene>
    <name evidence="2" type="ORF">HIV01_015155</name>
</gene>
<reference evidence="2 3" key="1">
    <citation type="submission" date="2021-02" db="EMBL/GenBank/DDBJ databases">
        <title>Lysobacter arenosi sp. nov., isolated from soil of gangwondo yeongwol, south Korea.</title>
        <authorList>
            <person name="Kim K.R."/>
            <person name="Kim K.H."/>
            <person name="Jeon C.O."/>
        </authorList>
    </citation>
    <scope>NUCLEOTIDE SEQUENCE [LARGE SCALE GENOMIC DNA]</scope>
    <source>
        <strain evidence="2 3">R7</strain>
    </source>
</reference>
<dbReference type="RefSeq" id="WP_207526999.1">
    <property type="nucleotide sequence ID" value="NZ_CP071517.1"/>
</dbReference>
<feature type="region of interest" description="Disordered" evidence="1">
    <location>
        <begin position="73"/>
        <end position="127"/>
    </location>
</feature>
<dbReference type="SUPFAM" id="SSF82689">
    <property type="entry name" value="Mechanosensitive channel protein MscS (YggB), C-terminal domain"/>
    <property type="match status" value="1"/>
</dbReference>
<protein>
    <submittedName>
        <fullName evidence="2">Uncharacterized protein</fullName>
    </submittedName>
</protein>
<name>A0ABX7R9U9_9GAMM</name>